<sequence>MSDARSNARALMVGFLEKKLHRDRAVQLVSQGVDPESPLLSLQVNQAKECERNFQRAKRTHARLFLARQQIAAVAEEVDGLMTTRDFFRHNRRLLKPDFVDRFRKEAEKAEEEADELQEVHEACLAELEEPRPERGENEHFDCALQWLMEDVRMSTPITAPQRTISPSNAVPGTFAPL</sequence>
<evidence type="ECO:0000256" key="3">
    <source>
        <dbReference type="ARBA" id="ARBA00004535"/>
    </source>
</evidence>
<comment type="similarity">
    <text evidence="4">Belongs to the alphaherpesvirinae HHV-1 UL14 protein family.</text>
</comment>
<evidence type="ECO:0000256" key="4">
    <source>
        <dbReference type="ARBA" id="ARBA00009888"/>
    </source>
</evidence>
<evidence type="ECO:0000256" key="7">
    <source>
        <dbReference type="ARBA" id="ARBA00022844"/>
    </source>
</evidence>
<keyword evidence="8" id="KW-1035">Host cytoplasm</keyword>
<reference evidence="10" key="2">
    <citation type="submission" date="2004-06" db="EMBL/GenBank/DDBJ databases">
        <authorList>
            <person name="Herbst L.H."/>
            <person name="Ene A.R."/>
            <person name="Su M."/>
            <person name="DeSalle R."/>
            <person name="Lenz J."/>
        </authorList>
    </citation>
    <scope>NUCLEOTIDE SEQUENCE</scope>
    <source>
        <strain evidence="10">FL var A</strain>
    </source>
</reference>
<dbReference type="GO" id="GO:0042025">
    <property type="term" value="C:host cell nucleus"/>
    <property type="evidence" value="ECO:0007669"/>
    <property type="project" value="UniProtKB-SubCell"/>
</dbReference>
<dbReference type="EMBL" id="AY644454">
    <property type="protein sequence ID" value="AAU84517.1"/>
    <property type="molecule type" value="Genomic_DNA"/>
</dbReference>
<accession>Q5Y953</accession>
<feature type="coiled-coil region" evidence="9">
    <location>
        <begin position="100"/>
        <end position="127"/>
    </location>
</feature>
<evidence type="ECO:0000256" key="2">
    <source>
        <dbReference type="ARBA" id="ARBA00004192"/>
    </source>
</evidence>
<keyword evidence="5" id="KW-1048">Host nucleus</keyword>
<reference evidence="10" key="1">
    <citation type="journal article" date="2004" name="Curr. Biol.">
        <title>Tumor outbreaks in marine turtles are not due to recent herpesvirus mutations.</title>
        <authorList>
            <person name="Herbst L."/>
            <person name="Ene A."/>
            <person name="Su M."/>
            <person name="Desalle R."/>
            <person name="Lenz J."/>
        </authorList>
    </citation>
    <scope>NUCLEOTIDE SEQUENCE</scope>
    <source>
        <strain evidence="10">FL var A</strain>
    </source>
</reference>
<keyword evidence="6" id="KW-0920">Virion tegument</keyword>
<evidence type="ECO:0000313" key="10">
    <source>
        <dbReference type="EMBL" id="AAU84517.1"/>
    </source>
</evidence>
<evidence type="ECO:0000256" key="5">
    <source>
        <dbReference type="ARBA" id="ARBA00022562"/>
    </source>
</evidence>
<keyword evidence="7" id="KW-0946">Virion</keyword>
<keyword evidence="9" id="KW-0175">Coiled coil</keyword>
<evidence type="ECO:0000256" key="9">
    <source>
        <dbReference type="SAM" id="Coils"/>
    </source>
</evidence>
<evidence type="ECO:0000256" key="8">
    <source>
        <dbReference type="ARBA" id="ARBA00023200"/>
    </source>
</evidence>
<organism evidence="10">
    <name type="scientific">Fibropapilloma-associated turtle herpesvirus</name>
    <dbReference type="NCBI Taxonomy" id="256817"/>
    <lineage>
        <taxon>Viruses</taxon>
        <taxon>Duplodnaviria</taxon>
        <taxon>Heunggongvirae</taxon>
        <taxon>Peploviricota</taxon>
        <taxon>Herviviricetes</taxon>
        <taxon>Herpesvirales</taxon>
        <taxon>Orthoherpesviridae</taxon>
        <taxon>Alphaherpesvirinae</taxon>
        <taxon>Scutavirus</taxon>
        <taxon>Scutavirus chelonidalpha5</taxon>
    </lineage>
</organism>
<proteinExistence type="inferred from homology"/>
<dbReference type="InterPro" id="IPR005207">
    <property type="entry name" value="Herpes_UL14"/>
</dbReference>
<protein>
    <submittedName>
        <fullName evidence="10">UL14</fullName>
    </submittedName>
</protein>
<dbReference type="GO" id="GO:0030430">
    <property type="term" value="C:host cell cytoplasm"/>
    <property type="evidence" value="ECO:0007669"/>
    <property type="project" value="UniProtKB-SubCell"/>
</dbReference>
<name>Q5Y953_9ALPH</name>
<evidence type="ECO:0000256" key="6">
    <source>
        <dbReference type="ARBA" id="ARBA00022580"/>
    </source>
</evidence>
<dbReference type="Pfam" id="PF03580">
    <property type="entry name" value="Herpes_UL14"/>
    <property type="match status" value="1"/>
</dbReference>
<dbReference type="GO" id="GO:0019033">
    <property type="term" value="C:viral tegument"/>
    <property type="evidence" value="ECO:0007669"/>
    <property type="project" value="UniProtKB-SubCell"/>
</dbReference>
<comment type="subcellular location">
    <subcellularLocation>
        <location evidence="2">Host cytoplasm</location>
    </subcellularLocation>
    <subcellularLocation>
        <location evidence="1">Host nucleus</location>
    </subcellularLocation>
    <subcellularLocation>
        <location evidence="3">Virion tegument</location>
    </subcellularLocation>
</comment>
<evidence type="ECO:0000256" key="1">
    <source>
        <dbReference type="ARBA" id="ARBA00004147"/>
    </source>
</evidence>
<gene>
    <name evidence="10" type="primary">UL14</name>
</gene>